<reference evidence="1" key="1">
    <citation type="submission" date="2020-03" db="EMBL/GenBank/DDBJ databases">
        <title>The deep terrestrial virosphere.</title>
        <authorList>
            <person name="Holmfeldt K."/>
            <person name="Nilsson E."/>
            <person name="Simone D."/>
            <person name="Lopez-Fernandez M."/>
            <person name="Wu X."/>
            <person name="de Brujin I."/>
            <person name="Lundin D."/>
            <person name="Andersson A."/>
            <person name="Bertilsson S."/>
            <person name="Dopson M."/>
        </authorList>
    </citation>
    <scope>NUCLEOTIDE SEQUENCE</scope>
    <source>
        <strain evidence="1">MM415B01629</strain>
    </source>
</reference>
<proteinExistence type="predicted"/>
<evidence type="ECO:0000313" key="1">
    <source>
        <dbReference type="EMBL" id="QJA57501.1"/>
    </source>
</evidence>
<protein>
    <submittedName>
        <fullName evidence="1">Uncharacterized protein</fullName>
    </submittedName>
</protein>
<sequence>MKRLLLVCLLLVLISGTVYAWNDGSFSSGLMSTGYIDGGATSMATGITAIPLNYSIVKKTVTNAGSESLTLADGIQGQVIKIIQVDNPGTITITPTTTTGFASVVLNAVGDQVTLLFIDNDNGWIIVGETGSTVNQ</sequence>
<dbReference type="AlphaFoldDB" id="A0A6M3IJI5"/>
<gene>
    <name evidence="1" type="ORF">MM415B01629_0003</name>
</gene>
<organism evidence="1">
    <name type="scientific">viral metagenome</name>
    <dbReference type="NCBI Taxonomy" id="1070528"/>
    <lineage>
        <taxon>unclassified sequences</taxon>
        <taxon>metagenomes</taxon>
        <taxon>organismal metagenomes</taxon>
    </lineage>
</organism>
<dbReference type="EMBL" id="MT141277">
    <property type="protein sequence ID" value="QJA57501.1"/>
    <property type="molecule type" value="Genomic_DNA"/>
</dbReference>
<name>A0A6M3IJI5_9ZZZZ</name>
<accession>A0A6M3IJI5</accession>